<feature type="transmembrane region" description="Helical" evidence="1">
    <location>
        <begin position="25"/>
        <end position="47"/>
    </location>
</feature>
<dbReference type="EMBL" id="JABFUD020000002">
    <property type="protein sequence ID" value="KAI5083132.1"/>
    <property type="molecule type" value="Genomic_DNA"/>
</dbReference>
<dbReference type="InterPro" id="IPR055296">
    <property type="entry name" value="SRL2-like"/>
</dbReference>
<evidence type="ECO:0000313" key="3">
    <source>
        <dbReference type="Proteomes" id="UP000886520"/>
    </source>
</evidence>
<proteinExistence type="predicted"/>
<evidence type="ECO:0000256" key="1">
    <source>
        <dbReference type="SAM" id="Phobius"/>
    </source>
</evidence>
<dbReference type="SUPFAM" id="SSF48371">
    <property type="entry name" value="ARM repeat"/>
    <property type="match status" value="1"/>
</dbReference>
<reference evidence="2" key="1">
    <citation type="submission" date="2021-01" db="EMBL/GenBank/DDBJ databases">
        <title>Adiantum capillus-veneris genome.</title>
        <authorList>
            <person name="Fang Y."/>
            <person name="Liao Q."/>
        </authorList>
    </citation>
    <scope>NUCLEOTIDE SEQUENCE</scope>
    <source>
        <strain evidence="2">H3</strain>
        <tissue evidence="2">Leaf</tissue>
    </source>
</reference>
<evidence type="ECO:0000313" key="2">
    <source>
        <dbReference type="EMBL" id="KAI5083132.1"/>
    </source>
</evidence>
<sequence>FRRVCPHCRYPTCWQINSRKDRAGFFGGVGLIASFGLSCAVLCVCVSEQLATMGFMSRKILPACGSLCVFCPALRARSRQPVKRYKKLIADIFQEELPNDRKISKLCDYASKNPLRLPKIALMLEQRGYKALRHGQLGVIRVVVAVYIKLFSACKVQMPLYAMSSLNIIRALLDENQQDELRVLGCTLLFEFAYNQVDGTYIYQLDALLLNLCSLAKEFREERRQRQLRAAGLRALSALIWFMGEHLHMPSEYNHVVFVIMDNYGHPLVSADDSTGVVEIPSVWAQLCIEKIAHFCKEATTTRRYLEPLFFYFDLGKHWSPKQDLALTVLQQILHFVETFGNDSFLLAVLVKHLDHKSVSQDLQIKCDIVSIAASLARQSKSKSTAIEIGVLGDILRHLRNTLIATTEPSLQPMLGDYTDLQLAIQKFLSEIVKKISSSVAIFETMALTLETLPLAAQFSQNTMHSLLILGSIMNVQPLSIPAQQCFPEALLQQLALAMAHPDSDTRLGAHQVFETILNSLSLLQEGKDFTAVSDQRPMYKTGLTTGLPLNSTPVQPGFGRDMDSDLNFENAAIRLAEDQVGLLLSFLWRELNLDNNMPRNYQAIFCTFTLMLQLSPARISKDIFARVFQLSLSLRTVSIQIDGHLSPARKRSLYMLSSAMLTFASNFYNMAGIADVMQVLVERSQMDPYLTISKCGLRVTDGEDASHYGTSADNATASMVLDQLRKDVEFSNESLVSLILSSSSTIFELDLACLRSELLQTFSPAHSGFAFDLDADSNRVRPWIAVLHKSSSFDEARNSKDDFIGDNGCAELHKFLTNNPVYEPSADVIGVTQLLKSALEMAGQVAKIKVASSPLPFSAVAMKCEDFGSSARRKVPIWTNIDEYNQMFPLMSSHHHFELPQGKGLPDTKDLDGVAYASLTKPDHKKPCQTLQLPPVSHYDNFLRAAGC</sequence>
<dbReference type="InterPro" id="IPR049152">
    <property type="entry name" value="EFR3-like_ARM"/>
</dbReference>
<organism evidence="2 3">
    <name type="scientific">Adiantum capillus-veneris</name>
    <name type="common">Maidenhair fern</name>
    <dbReference type="NCBI Taxonomy" id="13818"/>
    <lineage>
        <taxon>Eukaryota</taxon>
        <taxon>Viridiplantae</taxon>
        <taxon>Streptophyta</taxon>
        <taxon>Embryophyta</taxon>
        <taxon>Tracheophyta</taxon>
        <taxon>Polypodiopsida</taxon>
        <taxon>Polypodiidae</taxon>
        <taxon>Polypodiales</taxon>
        <taxon>Pteridineae</taxon>
        <taxon>Pteridaceae</taxon>
        <taxon>Vittarioideae</taxon>
        <taxon>Adiantum</taxon>
    </lineage>
</organism>
<dbReference type="AlphaFoldDB" id="A0A9D4VBG0"/>
<dbReference type="PANTHER" id="PTHR46087">
    <property type="entry name" value="PUTATIVE, EXPRESSED-RELATED"/>
    <property type="match status" value="1"/>
</dbReference>
<keyword evidence="1" id="KW-0472">Membrane</keyword>
<keyword evidence="1" id="KW-1133">Transmembrane helix</keyword>
<gene>
    <name evidence="2" type="ORF">GOP47_0002875</name>
</gene>
<feature type="non-terminal residue" evidence="2">
    <location>
        <position position="949"/>
    </location>
</feature>
<dbReference type="Proteomes" id="UP000886520">
    <property type="component" value="Chromosome 3"/>
</dbReference>
<keyword evidence="3" id="KW-1185">Reference proteome</keyword>
<dbReference type="InterPro" id="IPR016024">
    <property type="entry name" value="ARM-type_fold"/>
</dbReference>
<name>A0A9D4VBG0_ADICA</name>
<comment type="caution">
    <text evidence="2">The sequence shown here is derived from an EMBL/GenBank/DDBJ whole genome shotgun (WGS) entry which is preliminary data.</text>
</comment>
<protein>
    <submittedName>
        <fullName evidence="2">Uncharacterized protein</fullName>
    </submittedName>
</protein>
<dbReference type="PANTHER" id="PTHR46087:SF11">
    <property type="entry name" value="PROTEIN SEMI-ROLLED LEAF 2"/>
    <property type="match status" value="1"/>
</dbReference>
<dbReference type="Pfam" id="PF21052">
    <property type="entry name" value="EFR3_ARM"/>
    <property type="match status" value="1"/>
</dbReference>
<dbReference type="OrthoDB" id="19232at2759"/>
<keyword evidence="1" id="KW-0812">Transmembrane</keyword>
<accession>A0A9D4VBG0</accession>